<accession>A0A4C1VQ86</accession>
<evidence type="ECO:0000256" key="4">
    <source>
        <dbReference type="ARBA" id="ARBA00023136"/>
    </source>
</evidence>
<evidence type="ECO:0000313" key="8">
    <source>
        <dbReference type="Proteomes" id="UP000299102"/>
    </source>
</evidence>
<dbReference type="STRING" id="151549.A0A4C1VQ86"/>
<organism evidence="7 8">
    <name type="scientific">Eumeta variegata</name>
    <name type="common">Bagworm moth</name>
    <name type="synonym">Eumeta japonica</name>
    <dbReference type="NCBI Taxonomy" id="151549"/>
    <lineage>
        <taxon>Eukaryota</taxon>
        <taxon>Metazoa</taxon>
        <taxon>Ecdysozoa</taxon>
        <taxon>Arthropoda</taxon>
        <taxon>Hexapoda</taxon>
        <taxon>Insecta</taxon>
        <taxon>Pterygota</taxon>
        <taxon>Neoptera</taxon>
        <taxon>Endopterygota</taxon>
        <taxon>Lepidoptera</taxon>
        <taxon>Glossata</taxon>
        <taxon>Ditrysia</taxon>
        <taxon>Tineoidea</taxon>
        <taxon>Psychidae</taxon>
        <taxon>Oiketicinae</taxon>
        <taxon>Eumeta</taxon>
    </lineage>
</organism>
<evidence type="ECO:0000313" key="7">
    <source>
        <dbReference type="EMBL" id="GBP40562.1"/>
    </source>
</evidence>
<dbReference type="PROSITE" id="PS50850">
    <property type="entry name" value="MFS"/>
    <property type="match status" value="1"/>
</dbReference>
<proteinExistence type="predicted"/>
<dbReference type="AlphaFoldDB" id="A0A4C1VQ86"/>
<dbReference type="GO" id="GO:0022857">
    <property type="term" value="F:transmembrane transporter activity"/>
    <property type="evidence" value="ECO:0007669"/>
    <property type="project" value="InterPro"/>
</dbReference>
<dbReference type="InterPro" id="IPR050549">
    <property type="entry name" value="MFS_Trehalose_Transporter"/>
</dbReference>
<dbReference type="OrthoDB" id="4142200at2759"/>
<sequence>MADQIEILPSVTQNSPTDDPVELANSAYLTVISLSGIMILVVPMYIAEISAKDIRGGLTFYSRAIGNLGSLIMIAGGPFVSYAHINLFLCATPLVYLTACCFIPESPYYYLKDGRIDEARRVMLLLQKTRDGDDVCPQLQWNLNNSNLVKLKSSSLNEGLSAMQAHAKEEMSRGTSIRELVTGRVYRKPLIISAGLKVTQILSGVGTVKQYLGVITEKSGIPLKISTVFIIFGVINFIVGLISSVLVELFGRRLLFFVSSMCLGLTFFLVGVYFFLQEVIKIDNEALHPYAVVAFAGIVLSVTISTVGVTPLSYLIPAEIFPLNVKSVALSAVNVFSAVLGSTVALAYQGINDVWGFCGVFWFFGAIAAVGATFIFVLLPETKGKTLDEIQMELHGLKNYSTTDFSDGSLELQSCRSKSGKD</sequence>
<name>A0A4C1VQ86_EUMVA</name>
<dbReference type="InterPro" id="IPR020846">
    <property type="entry name" value="MFS_dom"/>
</dbReference>
<dbReference type="Pfam" id="PF00083">
    <property type="entry name" value="Sugar_tr"/>
    <property type="match status" value="1"/>
</dbReference>
<dbReference type="PANTHER" id="PTHR48021:SF1">
    <property type="entry name" value="GH07001P-RELATED"/>
    <property type="match status" value="1"/>
</dbReference>
<feature type="transmembrane region" description="Helical" evidence="5">
    <location>
        <begin position="58"/>
        <end position="79"/>
    </location>
</feature>
<evidence type="ECO:0000259" key="6">
    <source>
        <dbReference type="PROSITE" id="PS50850"/>
    </source>
</evidence>
<keyword evidence="8" id="KW-1185">Reference proteome</keyword>
<keyword evidence="2 5" id="KW-0812">Transmembrane</keyword>
<keyword evidence="4 5" id="KW-0472">Membrane</keyword>
<comment type="caution">
    <text evidence="7">The sequence shown here is derived from an EMBL/GenBank/DDBJ whole genome shotgun (WGS) entry which is preliminary data.</text>
</comment>
<keyword evidence="3 5" id="KW-1133">Transmembrane helix</keyword>
<feature type="transmembrane region" description="Helical" evidence="5">
    <location>
        <begin position="254"/>
        <end position="276"/>
    </location>
</feature>
<gene>
    <name evidence="7" type="primary">Tret1</name>
    <name evidence="7" type="ORF">EVAR_7561_1</name>
</gene>
<dbReference type="Gene3D" id="1.20.1250.20">
    <property type="entry name" value="MFS general substrate transporter like domains"/>
    <property type="match status" value="1"/>
</dbReference>
<dbReference type="InterPro" id="IPR005829">
    <property type="entry name" value="Sugar_transporter_CS"/>
</dbReference>
<evidence type="ECO:0000256" key="3">
    <source>
        <dbReference type="ARBA" id="ARBA00022989"/>
    </source>
</evidence>
<protein>
    <submittedName>
        <fullName evidence="7">Facilitated trehalose transporter Tret1</fullName>
    </submittedName>
</protein>
<feature type="domain" description="Major facilitator superfamily (MFS) profile" evidence="6">
    <location>
        <begin position="1"/>
        <end position="383"/>
    </location>
</feature>
<evidence type="ECO:0000256" key="2">
    <source>
        <dbReference type="ARBA" id="ARBA00022692"/>
    </source>
</evidence>
<dbReference type="PROSITE" id="PS00216">
    <property type="entry name" value="SUGAR_TRANSPORT_1"/>
    <property type="match status" value="1"/>
</dbReference>
<dbReference type="InterPro" id="IPR036259">
    <property type="entry name" value="MFS_trans_sf"/>
</dbReference>
<feature type="transmembrane region" description="Helical" evidence="5">
    <location>
        <begin position="27"/>
        <end position="46"/>
    </location>
</feature>
<feature type="transmembrane region" description="Helical" evidence="5">
    <location>
        <begin position="288"/>
        <end position="316"/>
    </location>
</feature>
<dbReference type="SUPFAM" id="SSF103473">
    <property type="entry name" value="MFS general substrate transporter"/>
    <property type="match status" value="1"/>
</dbReference>
<feature type="transmembrane region" description="Helical" evidence="5">
    <location>
        <begin position="228"/>
        <end position="247"/>
    </location>
</feature>
<reference evidence="7 8" key="1">
    <citation type="journal article" date="2019" name="Commun. Biol.">
        <title>The bagworm genome reveals a unique fibroin gene that provides high tensile strength.</title>
        <authorList>
            <person name="Kono N."/>
            <person name="Nakamura H."/>
            <person name="Ohtoshi R."/>
            <person name="Tomita M."/>
            <person name="Numata K."/>
            <person name="Arakawa K."/>
        </authorList>
    </citation>
    <scope>NUCLEOTIDE SEQUENCE [LARGE SCALE GENOMIC DNA]</scope>
</reference>
<dbReference type="InterPro" id="IPR005828">
    <property type="entry name" value="MFS_sugar_transport-like"/>
</dbReference>
<dbReference type="PANTHER" id="PTHR48021">
    <property type="match status" value="1"/>
</dbReference>
<comment type="subcellular location">
    <subcellularLocation>
        <location evidence="1">Membrane</location>
        <topology evidence="1">Multi-pass membrane protein</topology>
    </subcellularLocation>
</comment>
<dbReference type="Proteomes" id="UP000299102">
    <property type="component" value="Unassembled WGS sequence"/>
</dbReference>
<dbReference type="GO" id="GO:0016020">
    <property type="term" value="C:membrane"/>
    <property type="evidence" value="ECO:0007669"/>
    <property type="project" value="UniProtKB-SubCell"/>
</dbReference>
<evidence type="ECO:0000256" key="5">
    <source>
        <dbReference type="SAM" id="Phobius"/>
    </source>
</evidence>
<dbReference type="EMBL" id="BGZK01000383">
    <property type="protein sequence ID" value="GBP40562.1"/>
    <property type="molecule type" value="Genomic_DNA"/>
</dbReference>
<evidence type="ECO:0000256" key="1">
    <source>
        <dbReference type="ARBA" id="ARBA00004141"/>
    </source>
</evidence>
<feature type="transmembrane region" description="Helical" evidence="5">
    <location>
        <begin position="354"/>
        <end position="379"/>
    </location>
</feature>
<feature type="transmembrane region" description="Helical" evidence="5">
    <location>
        <begin position="328"/>
        <end position="348"/>
    </location>
</feature>